<accession>A0A8T0QZ65</accession>
<gene>
    <name evidence="2" type="ORF">PVAP13_6NG185203</name>
</gene>
<comment type="caution">
    <text evidence="2">The sequence shown here is derived from an EMBL/GenBank/DDBJ whole genome shotgun (WGS) entry which is preliminary data.</text>
</comment>
<dbReference type="Proteomes" id="UP000823388">
    <property type="component" value="Chromosome 6N"/>
</dbReference>
<feature type="compositionally biased region" description="Low complexity" evidence="1">
    <location>
        <begin position="10"/>
        <end position="20"/>
    </location>
</feature>
<dbReference type="AlphaFoldDB" id="A0A8T0QZ65"/>
<evidence type="ECO:0000313" key="3">
    <source>
        <dbReference type="Proteomes" id="UP000823388"/>
    </source>
</evidence>
<evidence type="ECO:0000256" key="1">
    <source>
        <dbReference type="SAM" id="MobiDB-lite"/>
    </source>
</evidence>
<protein>
    <submittedName>
        <fullName evidence="2">Uncharacterized protein</fullName>
    </submittedName>
</protein>
<proteinExistence type="predicted"/>
<keyword evidence="3" id="KW-1185">Reference proteome</keyword>
<dbReference type="EMBL" id="CM029048">
    <property type="protein sequence ID" value="KAG2578235.1"/>
    <property type="molecule type" value="Genomic_DNA"/>
</dbReference>
<reference evidence="2" key="1">
    <citation type="submission" date="2020-05" db="EMBL/GenBank/DDBJ databases">
        <title>WGS assembly of Panicum virgatum.</title>
        <authorList>
            <person name="Lovell J.T."/>
            <person name="Jenkins J."/>
            <person name="Shu S."/>
            <person name="Juenger T.E."/>
            <person name="Schmutz J."/>
        </authorList>
    </citation>
    <scope>NUCLEOTIDE SEQUENCE</scope>
    <source>
        <strain evidence="2">AP13</strain>
    </source>
</reference>
<organism evidence="2 3">
    <name type="scientific">Panicum virgatum</name>
    <name type="common">Blackwell switchgrass</name>
    <dbReference type="NCBI Taxonomy" id="38727"/>
    <lineage>
        <taxon>Eukaryota</taxon>
        <taxon>Viridiplantae</taxon>
        <taxon>Streptophyta</taxon>
        <taxon>Embryophyta</taxon>
        <taxon>Tracheophyta</taxon>
        <taxon>Spermatophyta</taxon>
        <taxon>Magnoliopsida</taxon>
        <taxon>Liliopsida</taxon>
        <taxon>Poales</taxon>
        <taxon>Poaceae</taxon>
        <taxon>PACMAD clade</taxon>
        <taxon>Panicoideae</taxon>
        <taxon>Panicodae</taxon>
        <taxon>Paniceae</taxon>
        <taxon>Panicinae</taxon>
        <taxon>Panicum</taxon>
        <taxon>Panicum sect. Hiantes</taxon>
    </lineage>
</organism>
<sequence length="108" mass="11703">MTKQSRCPGLILAAPLLRSRPAPPLPGTRAPPSACASPMTTRRRGRRPISPRQEGRGASVSEEPARFTSSPPWKEANLPRDVRGRGRPSPSHHLPPTRRGLIAPHSPT</sequence>
<feature type="region of interest" description="Disordered" evidence="1">
    <location>
        <begin position="1"/>
        <end position="108"/>
    </location>
</feature>
<evidence type="ECO:0000313" key="2">
    <source>
        <dbReference type="EMBL" id="KAG2578235.1"/>
    </source>
</evidence>
<name>A0A8T0QZ65_PANVG</name>